<reference evidence="2 3" key="1">
    <citation type="journal article" date="2023" name="Sci. Data">
        <title>Genome assembly of the Korean intertidal mud-creeper Batillaria attramentaria.</title>
        <authorList>
            <person name="Patra A.K."/>
            <person name="Ho P.T."/>
            <person name="Jun S."/>
            <person name="Lee S.J."/>
            <person name="Kim Y."/>
            <person name="Won Y.J."/>
        </authorList>
    </citation>
    <scope>NUCLEOTIDE SEQUENCE [LARGE SCALE GENOMIC DNA]</scope>
    <source>
        <strain evidence="2">Wonlab-2016</strain>
    </source>
</reference>
<dbReference type="AlphaFoldDB" id="A0ABD0L0J2"/>
<feature type="compositionally biased region" description="Basic residues" evidence="1">
    <location>
        <begin position="64"/>
        <end position="74"/>
    </location>
</feature>
<gene>
    <name evidence="2" type="ORF">BaRGS_00015749</name>
</gene>
<protein>
    <submittedName>
        <fullName evidence="2">Uncharacterized protein</fullName>
    </submittedName>
</protein>
<dbReference type="Proteomes" id="UP001519460">
    <property type="component" value="Unassembled WGS sequence"/>
</dbReference>
<name>A0ABD0L0J2_9CAEN</name>
<evidence type="ECO:0000256" key="1">
    <source>
        <dbReference type="SAM" id="MobiDB-lite"/>
    </source>
</evidence>
<feature type="region of interest" description="Disordered" evidence="1">
    <location>
        <begin position="38"/>
        <end position="93"/>
    </location>
</feature>
<sequence length="93" mass="10396">MHTHTDKNSQAPLFPLHSITKPVSLALSSVQQQRYNPSAFPLSRAQKKGTKKQQQNTVLPHAQVQKKKSARKKNRGEGTRTHSRSALLRSQTG</sequence>
<keyword evidence="3" id="KW-1185">Reference proteome</keyword>
<evidence type="ECO:0000313" key="2">
    <source>
        <dbReference type="EMBL" id="KAK7493019.1"/>
    </source>
</evidence>
<accession>A0ABD0L0J2</accession>
<comment type="caution">
    <text evidence="2">The sequence shown here is derived from an EMBL/GenBank/DDBJ whole genome shotgun (WGS) entry which is preliminary data.</text>
</comment>
<proteinExistence type="predicted"/>
<evidence type="ECO:0000313" key="3">
    <source>
        <dbReference type="Proteomes" id="UP001519460"/>
    </source>
</evidence>
<dbReference type="EMBL" id="JACVVK020000097">
    <property type="protein sequence ID" value="KAK7493019.1"/>
    <property type="molecule type" value="Genomic_DNA"/>
</dbReference>
<organism evidence="2 3">
    <name type="scientific">Batillaria attramentaria</name>
    <dbReference type="NCBI Taxonomy" id="370345"/>
    <lineage>
        <taxon>Eukaryota</taxon>
        <taxon>Metazoa</taxon>
        <taxon>Spiralia</taxon>
        <taxon>Lophotrochozoa</taxon>
        <taxon>Mollusca</taxon>
        <taxon>Gastropoda</taxon>
        <taxon>Caenogastropoda</taxon>
        <taxon>Sorbeoconcha</taxon>
        <taxon>Cerithioidea</taxon>
        <taxon>Batillariidae</taxon>
        <taxon>Batillaria</taxon>
    </lineage>
</organism>